<name>G0VJR3_NAUCA</name>
<keyword evidence="4" id="KW-0547">Nucleotide-binding</keyword>
<feature type="transmembrane region" description="Helical" evidence="6">
    <location>
        <begin position="500"/>
        <end position="521"/>
    </location>
</feature>
<dbReference type="GO" id="GO:0017111">
    <property type="term" value="F:ribonucleoside triphosphate phosphatase activity"/>
    <property type="evidence" value="ECO:0007669"/>
    <property type="project" value="EnsemblFungi"/>
</dbReference>
<reference key="2">
    <citation type="submission" date="2011-08" db="EMBL/GenBank/DDBJ databases">
        <title>Genome sequence of Naumovozyma castellii.</title>
        <authorList>
            <person name="Gordon J.L."/>
            <person name="Armisen D."/>
            <person name="Proux-Wera E."/>
            <person name="OhEigeartaigh S.S."/>
            <person name="Byrne K.P."/>
            <person name="Wolfe K.H."/>
        </authorList>
    </citation>
    <scope>NUCLEOTIDE SEQUENCE</scope>
    <source>
        <strain>Type strain:CBS 4309</strain>
    </source>
</reference>
<dbReference type="Proteomes" id="UP000001640">
    <property type="component" value="Chromosome 9"/>
</dbReference>
<keyword evidence="6" id="KW-0812">Transmembrane</keyword>
<dbReference type="Gene3D" id="3.30.420.150">
    <property type="entry name" value="Exopolyphosphatase. Domain 2"/>
    <property type="match status" value="1"/>
</dbReference>
<dbReference type="Gene3D" id="3.30.420.40">
    <property type="match status" value="1"/>
</dbReference>
<sequence length="680" mass="76965">MYTATDSSNDRYGIVIDAGSSGSRLHIFKWKDPNSYNLQDTDLQLLQSVPKIEQNPDWTFKTSPGLSSFEDKPEKAFKKHIKPLLNEALNVIPPKKLSSTPIFIQATAGMRLLPKKKSQRILDQLCKDIKKSTNFLLSDCESQINIIDGELEGLYGWLSLNYLSNNFKNFSPSSATHQSLGFMDMGGASVQIAFAPSDKEQVKKHHDDIAKVTLRSLNGDLQEWDVFVSTWLGFGANQARKRYLAQLVNALPENTNDYDDDDFHTRKLVDPCMAKGYKMDFKFKDKKFTFQGSGNFEQCNKSIYPLLLKNIPCKDEPCLFNGVHVPGFNFDNDKFVGVSEYWYTANDVFKLGGPYDFEKFNLNVERFCNTDWDTLKKNNHDGKYNDISDDFLAASCFKANWVLNVLHEGFNLPKVDTNISNTELVDTEQDPIFQSLSKIDENELSWTLGRILLFAAGNIAVGDHNKGNVGVSPSENEAETLGKKFISGALTASSSSSASFITYFFRLIFIAVLAFLLINWLKSKGGMPLHLSNVLSRGIGLINFIKMKTSRWYLRFNNIDQNLNNVTRLEEGLLYEDGNNNTDKMSNNPQMGRTSQLRNEELLNFRSKSMTNLGYDKDKQRSSSHDPARNDRFHPESVRNSPKPPEHSKITRSGTDIQLNSSSAPTRVSFPMADFSKYRD</sequence>
<dbReference type="HOGENOM" id="CLU_010246_3_3_1"/>
<dbReference type="EMBL" id="HE576760">
    <property type="protein sequence ID" value="CCC71744.1"/>
    <property type="molecule type" value="Genomic_DNA"/>
</dbReference>
<evidence type="ECO:0000256" key="4">
    <source>
        <dbReference type="PIRSR" id="PIRSR600407-2"/>
    </source>
</evidence>
<keyword evidence="8" id="KW-1185">Reference proteome</keyword>
<evidence type="ECO:0000256" key="1">
    <source>
        <dbReference type="ARBA" id="ARBA00009283"/>
    </source>
</evidence>
<dbReference type="GO" id="GO:0005524">
    <property type="term" value="F:ATP binding"/>
    <property type="evidence" value="ECO:0007669"/>
    <property type="project" value="UniProtKB-KW"/>
</dbReference>
<gene>
    <name evidence="7" type="primary">NCAS0I00760</name>
    <name evidence="7" type="ordered locus">NCAS_0I00760</name>
</gene>
<dbReference type="GO" id="GO:0046036">
    <property type="term" value="P:CTP metabolic process"/>
    <property type="evidence" value="ECO:0007669"/>
    <property type="project" value="TreeGrafter"/>
</dbReference>
<dbReference type="GeneID" id="96905434"/>
<evidence type="ECO:0000313" key="7">
    <source>
        <dbReference type="EMBL" id="CCC71744.1"/>
    </source>
</evidence>
<dbReference type="GO" id="GO:0000139">
    <property type="term" value="C:Golgi membrane"/>
    <property type="evidence" value="ECO:0007669"/>
    <property type="project" value="EnsemblFungi"/>
</dbReference>
<dbReference type="STRING" id="1064592.G0VJR3"/>
<keyword evidence="2" id="KW-0378">Hydrolase</keyword>
<evidence type="ECO:0000256" key="6">
    <source>
        <dbReference type="SAM" id="Phobius"/>
    </source>
</evidence>
<evidence type="ECO:0000256" key="2">
    <source>
        <dbReference type="ARBA" id="ARBA00022801"/>
    </source>
</evidence>
<dbReference type="PANTHER" id="PTHR11782">
    <property type="entry name" value="ADENOSINE/GUANOSINE DIPHOSPHATASE"/>
    <property type="match status" value="1"/>
</dbReference>
<keyword evidence="4" id="KW-0067">ATP-binding</keyword>
<dbReference type="eggNOG" id="KOG1386">
    <property type="taxonomic scope" value="Eukaryota"/>
</dbReference>
<dbReference type="GO" id="GO:0006256">
    <property type="term" value="P:UDP catabolic process"/>
    <property type="evidence" value="ECO:0007669"/>
    <property type="project" value="TreeGrafter"/>
</dbReference>
<feature type="compositionally biased region" description="Polar residues" evidence="5">
    <location>
        <begin position="651"/>
        <end position="666"/>
    </location>
</feature>
<evidence type="ECO:0000313" key="8">
    <source>
        <dbReference type="Proteomes" id="UP000001640"/>
    </source>
</evidence>
<organism evidence="7 8">
    <name type="scientific">Naumovozyma castellii</name>
    <name type="common">Yeast</name>
    <name type="synonym">Saccharomyces castellii</name>
    <dbReference type="NCBI Taxonomy" id="27288"/>
    <lineage>
        <taxon>Eukaryota</taxon>
        <taxon>Fungi</taxon>
        <taxon>Dikarya</taxon>
        <taxon>Ascomycota</taxon>
        <taxon>Saccharomycotina</taxon>
        <taxon>Saccharomycetes</taxon>
        <taxon>Saccharomycetales</taxon>
        <taxon>Saccharomycetaceae</taxon>
        <taxon>Naumovozyma</taxon>
    </lineage>
</organism>
<dbReference type="PANTHER" id="PTHR11782:SF121">
    <property type="entry name" value="NUCLEOSIDE-DIPHOSPHATASE MIG-23"/>
    <property type="match status" value="1"/>
</dbReference>
<dbReference type="KEGG" id="ncs:NCAS_0I00760"/>
<dbReference type="CDD" id="cd24039">
    <property type="entry name" value="ASKHA_NBD_YND1-like"/>
    <property type="match status" value="1"/>
</dbReference>
<reference evidence="7 8" key="1">
    <citation type="journal article" date="2011" name="Proc. Natl. Acad. Sci. U.S.A.">
        <title>Evolutionary erosion of yeast sex chromosomes by mating-type switching accidents.</title>
        <authorList>
            <person name="Gordon J.L."/>
            <person name="Armisen D."/>
            <person name="Proux-Wera E."/>
            <person name="Oheigeartaigh S.S."/>
            <person name="Byrne K.P."/>
            <person name="Wolfe K.H."/>
        </authorList>
    </citation>
    <scope>NUCLEOTIDE SEQUENCE [LARGE SCALE GENOMIC DNA]</scope>
    <source>
        <strain evidence="8">ATCC 76901 / BCRC 22586 / CBS 4309 / NBRC 1992 / NRRL Y-12630</strain>
    </source>
</reference>
<feature type="compositionally biased region" description="Basic and acidic residues" evidence="5">
    <location>
        <begin position="615"/>
        <end position="637"/>
    </location>
</feature>
<feature type="active site" description="Proton acceptor" evidence="3">
    <location>
        <position position="152"/>
    </location>
</feature>
<comment type="similarity">
    <text evidence="1">Belongs to the GDA1/CD39 NTPase family.</text>
</comment>
<dbReference type="OrthoDB" id="6372431at2759"/>
<keyword evidence="6" id="KW-0472">Membrane</keyword>
<dbReference type="GO" id="GO:0045134">
    <property type="term" value="F:UDP phosphatase activity"/>
    <property type="evidence" value="ECO:0007669"/>
    <property type="project" value="TreeGrafter"/>
</dbReference>
<accession>G0VJR3</accession>
<dbReference type="InParanoid" id="G0VJR3"/>
<dbReference type="AlphaFoldDB" id="G0VJR3"/>
<evidence type="ECO:0000256" key="5">
    <source>
        <dbReference type="SAM" id="MobiDB-lite"/>
    </source>
</evidence>
<dbReference type="GO" id="GO:0004382">
    <property type="term" value="F:GDP phosphatase activity"/>
    <property type="evidence" value="ECO:0007669"/>
    <property type="project" value="TreeGrafter"/>
</dbReference>
<evidence type="ECO:0000256" key="3">
    <source>
        <dbReference type="PIRSR" id="PIRSR600407-1"/>
    </source>
</evidence>
<dbReference type="RefSeq" id="XP_003678089.1">
    <property type="nucleotide sequence ID" value="XM_003678041.1"/>
</dbReference>
<dbReference type="Pfam" id="PF01150">
    <property type="entry name" value="GDA1_CD39"/>
    <property type="match status" value="1"/>
</dbReference>
<keyword evidence="6" id="KW-1133">Transmembrane helix</keyword>
<feature type="region of interest" description="Disordered" evidence="5">
    <location>
        <begin position="613"/>
        <end position="680"/>
    </location>
</feature>
<dbReference type="InterPro" id="IPR000407">
    <property type="entry name" value="GDA1_CD39_NTPase"/>
</dbReference>
<evidence type="ECO:0008006" key="9">
    <source>
        <dbReference type="Google" id="ProtNLM"/>
    </source>
</evidence>
<dbReference type="OMA" id="TAYEVCF"/>
<proteinExistence type="inferred from homology"/>
<dbReference type="FunCoup" id="G0VJR3">
    <property type="interactions" value="272"/>
</dbReference>
<protein>
    <recommendedName>
        <fullName evidence="9">Golgi apyrase</fullName>
    </recommendedName>
</protein>
<feature type="binding site" evidence="4">
    <location>
        <begin position="187"/>
        <end position="191"/>
    </location>
    <ligand>
        <name>ATP</name>
        <dbReference type="ChEBI" id="CHEBI:30616"/>
    </ligand>
</feature>